<evidence type="ECO:0000313" key="8">
    <source>
        <dbReference type="Proteomes" id="UP000238650"/>
    </source>
</evidence>
<keyword evidence="2" id="KW-0813">Transport</keyword>
<feature type="transmembrane region" description="Helical" evidence="6">
    <location>
        <begin position="21"/>
        <end position="45"/>
    </location>
</feature>
<feature type="transmembrane region" description="Helical" evidence="6">
    <location>
        <begin position="412"/>
        <end position="434"/>
    </location>
</feature>
<dbReference type="PANTHER" id="PTHR45649">
    <property type="entry name" value="AMINO-ACID PERMEASE BAT1"/>
    <property type="match status" value="1"/>
</dbReference>
<feature type="transmembrane region" description="Helical" evidence="6">
    <location>
        <begin position="134"/>
        <end position="152"/>
    </location>
</feature>
<evidence type="ECO:0000256" key="2">
    <source>
        <dbReference type="ARBA" id="ARBA00022448"/>
    </source>
</evidence>
<evidence type="ECO:0000256" key="3">
    <source>
        <dbReference type="ARBA" id="ARBA00022692"/>
    </source>
</evidence>
<keyword evidence="8" id="KW-1185">Reference proteome</keyword>
<reference evidence="7 8" key="1">
    <citation type="journal article" date="2017" name="New Microbes New Infect">
        <title>Genome sequence of 'Leucobacter massiliensis' sp. nov. isolated from human pharynx after travel to the 2014 Hajj.</title>
        <authorList>
            <person name="Leangapichart T."/>
            <person name="Gautret P."/>
            <person name="Nguyen T.T."/>
            <person name="Armstrong N."/>
            <person name="Rolain J.M."/>
        </authorList>
    </citation>
    <scope>NUCLEOTIDE SEQUENCE [LARGE SCALE GENOMIC DNA]</scope>
    <source>
        <strain evidence="7 8">122RC15</strain>
    </source>
</reference>
<accession>A0A2S9QQT7</accession>
<dbReference type="InterPro" id="IPR002293">
    <property type="entry name" value="AA/rel_permease1"/>
</dbReference>
<keyword evidence="4 6" id="KW-1133">Transmembrane helix</keyword>
<dbReference type="Gene3D" id="1.20.1740.10">
    <property type="entry name" value="Amino acid/polyamine transporter I"/>
    <property type="match status" value="1"/>
</dbReference>
<dbReference type="PIRSF" id="PIRSF006060">
    <property type="entry name" value="AA_transporter"/>
    <property type="match status" value="1"/>
</dbReference>
<feature type="transmembrane region" description="Helical" evidence="6">
    <location>
        <begin position="246"/>
        <end position="267"/>
    </location>
</feature>
<dbReference type="EMBL" id="MWZD01000013">
    <property type="protein sequence ID" value="PRI11947.1"/>
    <property type="molecule type" value="Genomic_DNA"/>
</dbReference>
<evidence type="ECO:0000256" key="4">
    <source>
        <dbReference type="ARBA" id="ARBA00022989"/>
    </source>
</evidence>
<comment type="subcellular location">
    <subcellularLocation>
        <location evidence="1">Membrane</location>
        <topology evidence="1">Multi-pass membrane protein</topology>
    </subcellularLocation>
</comment>
<evidence type="ECO:0000313" key="7">
    <source>
        <dbReference type="EMBL" id="PRI11947.1"/>
    </source>
</evidence>
<feature type="transmembrane region" description="Helical" evidence="6">
    <location>
        <begin position="203"/>
        <end position="225"/>
    </location>
</feature>
<proteinExistence type="predicted"/>
<feature type="transmembrane region" description="Helical" evidence="6">
    <location>
        <begin position="51"/>
        <end position="73"/>
    </location>
</feature>
<feature type="transmembrane region" description="Helical" evidence="6">
    <location>
        <begin position="446"/>
        <end position="464"/>
    </location>
</feature>
<evidence type="ECO:0000256" key="5">
    <source>
        <dbReference type="ARBA" id="ARBA00023136"/>
    </source>
</evidence>
<dbReference type="Proteomes" id="UP000238650">
    <property type="component" value="Unassembled WGS sequence"/>
</dbReference>
<organism evidence="7 8">
    <name type="scientific">Leucobacter massiliensis</name>
    <dbReference type="NCBI Taxonomy" id="1686285"/>
    <lineage>
        <taxon>Bacteria</taxon>
        <taxon>Bacillati</taxon>
        <taxon>Actinomycetota</taxon>
        <taxon>Actinomycetes</taxon>
        <taxon>Micrococcales</taxon>
        <taxon>Microbacteriaceae</taxon>
        <taxon>Leucobacter</taxon>
    </lineage>
</organism>
<feature type="transmembrane region" description="Helical" evidence="6">
    <location>
        <begin position="348"/>
        <end position="368"/>
    </location>
</feature>
<comment type="caution">
    <text evidence="7">The sequence shown here is derived from an EMBL/GenBank/DDBJ whole genome shotgun (WGS) entry which is preliminary data.</text>
</comment>
<feature type="transmembrane region" description="Helical" evidence="6">
    <location>
        <begin position="94"/>
        <end position="122"/>
    </location>
</feature>
<name>A0A2S9QQT7_9MICO</name>
<feature type="transmembrane region" description="Helical" evidence="6">
    <location>
        <begin position="159"/>
        <end position="183"/>
    </location>
</feature>
<feature type="transmembrane region" description="Helical" evidence="6">
    <location>
        <begin position="380"/>
        <end position="400"/>
    </location>
</feature>
<dbReference type="AlphaFoldDB" id="A0A2S9QQT7"/>
<evidence type="ECO:0000256" key="1">
    <source>
        <dbReference type="ARBA" id="ARBA00004141"/>
    </source>
</evidence>
<gene>
    <name evidence="7" type="ORF">B4915_02400</name>
</gene>
<evidence type="ECO:0000256" key="6">
    <source>
        <dbReference type="SAM" id="Phobius"/>
    </source>
</evidence>
<dbReference type="OrthoDB" id="8274074at2"/>
<protein>
    <submittedName>
        <fullName evidence="7">Amino acid permease</fullName>
    </submittedName>
</protein>
<dbReference type="GO" id="GO:0016020">
    <property type="term" value="C:membrane"/>
    <property type="evidence" value="ECO:0007669"/>
    <property type="project" value="UniProtKB-SubCell"/>
</dbReference>
<keyword evidence="3 6" id="KW-0812">Transmembrane</keyword>
<sequence length="496" mass="52952">MTTRAPAAKGHTLRREFSFGAAFAFAFAFISPIVALYGIFGLAIMAAGPSFWWGFLIVFAGQLLVALVFAMLVSRWPLEGSIYQWANRLLGSGYGWFAGWFYIWTLTIAMATVALGAAGFIANIIGLHDASGTVVAGIAFIVLILGTLVNLAGRGVLKVFMMASIVAEVVGSIGLGTWLLIAHREQDLSILFDGGASIDASEGFFSLGGPFLLAVVFIGFSFVGFESAGSIAEEVHEPRRALPKAMLFSICFIALVVMFSSLAIILATPENAADLPDYDVDPVYAVLTAQLGSAIAIPLQVLFAIGFIASFLALQTSASRLIWAKARDGALPFSAQLSRLSAKQRQPVGPLLVTAAIGTALFLLSNVAENLYLMMVNFTSGGFYLSFLFPVAAFAVTVLRRRWQPGPFSLRGWTAPVAVIALVWVVAELINIAWPRPLNGNAWLDWSVIIGAVALAVAGAAVYARVRHRIDNVATAAIMQHLDEADATSTDHVEAR</sequence>
<feature type="transmembrane region" description="Helical" evidence="6">
    <location>
        <begin position="287"/>
        <end position="314"/>
    </location>
</feature>
<dbReference type="GO" id="GO:0022857">
    <property type="term" value="F:transmembrane transporter activity"/>
    <property type="evidence" value="ECO:0007669"/>
    <property type="project" value="InterPro"/>
</dbReference>
<dbReference type="PANTHER" id="PTHR45649:SF26">
    <property type="entry name" value="OS04G0435100 PROTEIN"/>
    <property type="match status" value="1"/>
</dbReference>
<dbReference type="RefSeq" id="WP_105804261.1">
    <property type="nucleotide sequence ID" value="NZ_MWZD01000013.1"/>
</dbReference>
<keyword evidence="5 6" id="KW-0472">Membrane</keyword>
<dbReference type="Pfam" id="PF13520">
    <property type="entry name" value="AA_permease_2"/>
    <property type="match status" value="1"/>
</dbReference>